<dbReference type="Gene3D" id="3.40.1110.10">
    <property type="entry name" value="Calcium-transporting ATPase, cytoplasmic domain N"/>
    <property type="match status" value="1"/>
</dbReference>
<dbReference type="InterPro" id="IPR023299">
    <property type="entry name" value="ATPase_P-typ_cyto_dom_N"/>
</dbReference>
<dbReference type="InterPro" id="IPR004014">
    <property type="entry name" value="ATPase_P-typ_cation-transptr_N"/>
</dbReference>
<feature type="region of interest" description="Disordered" evidence="10">
    <location>
        <begin position="451"/>
        <end position="474"/>
    </location>
</feature>
<keyword evidence="6" id="KW-0460">Magnesium</keyword>
<dbReference type="KEGG" id="ksn:43587734"/>
<feature type="domain" description="Cation-transporting P-type ATPase N-terminal" evidence="12">
    <location>
        <begin position="34"/>
        <end position="108"/>
    </location>
</feature>
<dbReference type="SUPFAM" id="SSF81660">
    <property type="entry name" value="Metal cation-transporting ATPase, ATP-binding domain N"/>
    <property type="match status" value="1"/>
</dbReference>
<dbReference type="GeneID" id="43587734"/>
<keyword evidence="14" id="KW-1185">Reference proteome</keyword>
<keyword evidence="2" id="KW-0597">Phosphoprotein</keyword>
<reference evidence="13" key="1">
    <citation type="submission" date="2017-08" db="EMBL/GenBank/DDBJ databases">
        <authorList>
            <person name="Cuomo C."/>
            <person name="Billmyre B."/>
            <person name="Heitman J."/>
        </authorList>
    </citation>
    <scope>NUCLEOTIDE SEQUENCE</scope>
    <source>
        <strain evidence="13">CBS 12478</strain>
    </source>
</reference>
<dbReference type="InterPro" id="IPR044492">
    <property type="entry name" value="P_typ_ATPase_HD_dom"/>
</dbReference>
<dbReference type="Pfam" id="PF13246">
    <property type="entry name" value="Cation_ATPase"/>
    <property type="match status" value="1"/>
</dbReference>
<feature type="region of interest" description="Disordered" evidence="10">
    <location>
        <begin position="1"/>
        <end position="26"/>
    </location>
</feature>
<dbReference type="FunFam" id="3.40.50.1000:FF:000193">
    <property type="entry name" value="Plasma membrane calcium-transporting ATPase 2"/>
    <property type="match status" value="1"/>
</dbReference>
<feature type="transmembrane region" description="Helical" evidence="11">
    <location>
        <begin position="963"/>
        <end position="981"/>
    </location>
</feature>
<dbReference type="InterPro" id="IPR023298">
    <property type="entry name" value="ATPase_P-typ_TM_dom_sf"/>
</dbReference>
<dbReference type="PANTHER" id="PTHR42861">
    <property type="entry name" value="CALCIUM-TRANSPORTING ATPASE"/>
    <property type="match status" value="1"/>
</dbReference>
<keyword evidence="4" id="KW-0547">Nucleotide-binding</keyword>
<evidence type="ECO:0000256" key="8">
    <source>
        <dbReference type="ARBA" id="ARBA00022989"/>
    </source>
</evidence>
<dbReference type="SFLD" id="SFLDS00003">
    <property type="entry name" value="Haloacid_Dehalogenase"/>
    <property type="match status" value="1"/>
</dbReference>
<feature type="compositionally biased region" description="Basic and acidic residues" evidence="10">
    <location>
        <begin position="1066"/>
        <end position="1078"/>
    </location>
</feature>
<dbReference type="InterPro" id="IPR036412">
    <property type="entry name" value="HAD-like_sf"/>
</dbReference>
<dbReference type="SFLD" id="SFLDG00002">
    <property type="entry name" value="C1.7:_P-type_atpase_like"/>
    <property type="match status" value="1"/>
</dbReference>
<evidence type="ECO:0000256" key="4">
    <source>
        <dbReference type="ARBA" id="ARBA00022741"/>
    </source>
</evidence>
<evidence type="ECO:0000313" key="13">
    <source>
        <dbReference type="EMBL" id="WWD22658.1"/>
    </source>
</evidence>
<keyword evidence="8 11" id="KW-1133">Transmembrane helix</keyword>
<feature type="compositionally biased region" description="Basic and acidic residues" evidence="10">
    <location>
        <begin position="451"/>
        <end position="465"/>
    </location>
</feature>
<dbReference type="GO" id="GO:0030001">
    <property type="term" value="P:metal ion transport"/>
    <property type="evidence" value="ECO:0007669"/>
    <property type="project" value="UniProtKB-ARBA"/>
</dbReference>
<evidence type="ECO:0000313" key="14">
    <source>
        <dbReference type="Proteomes" id="UP000322225"/>
    </source>
</evidence>
<dbReference type="PROSITE" id="PS00154">
    <property type="entry name" value="ATPASE_E1_E2"/>
    <property type="match status" value="1"/>
</dbReference>
<dbReference type="GO" id="GO:0016020">
    <property type="term" value="C:membrane"/>
    <property type="evidence" value="ECO:0007669"/>
    <property type="project" value="InterPro"/>
</dbReference>
<feature type="transmembrane region" description="Helical" evidence="11">
    <location>
        <begin position="1001"/>
        <end position="1022"/>
    </location>
</feature>
<keyword evidence="5" id="KW-0067">ATP-binding</keyword>
<evidence type="ECO:0000256" key="10">
    <source>
        <dbReference type="SAM" id="MobiDB-lite"/>
    </source>
</evidence>
<dbReference type="GO" id="GO:0012505">
    <property type="term" value="C:endomembrane system"/>
    <property type="evidence" value="ECO:0007669"/>
    <property type="project" value="UniProtKB-SubCell"/>
</dbReference>
<feature type="transmembrane region" description="Helical" evidence="11">
    <location>
        <begin position="1034"/>
        <end position="1053"/>
    </location>
</feature>
<feature type="transmembrane region" description="Helical" evidence="11">
    <location>
        <begin position="839"/>
        <end position="860"/>
    </location>
</feature>
<feature type="region of interest" description="Disordered" evidence="10">
    <location>
        <begin position="1065"/>
        <end position="1086"/>
    </location>
</feature>
<gene>
    <name evidence="13" type="ORF">CI109_107151</name>
</gene>
<dbReference type="InterPro" id="IPR008250">
    <property type="entry name" value="ATPase_P-typ_transduc_dom_A_sf"/>
</dbReference>
<dbReference type="Gene3D" id="1.20.1110.10">
    <property type="entry name" value="Calcium-transporting ATPase, transmembrane domain"/>
    <property type="match status" value="1"/>
</dbReference>
<dbReference type="GO" id="GO:0016887">
    <property type="term" value="F:ATP hydrolysis activity"/>
    <property type="evidence" value="ECO:0007669"/>
    <property type="project" value="InterPro"/>
</dbReference>
<dbReference type="SUPFAM" id="SSF81653">
    <property type="entry name" value="Calcium ATPase, transduction domain A"/>
    <property type="match status" value="1"/>
</dbReference>
<dbReference type="Gene3D" id="3.40.50.1000">
    <property type="entry name" value="HAD superfamily/HAD-like"/>
    <property type="match status" value="1"/>
</dbReference>
<evidence type="ECO:0000259" key="12">
    <source>
        <dbReference type="SMART" id="SM00831"/>
    </source>
</evidence>
<dbReference type="InterPro" id="IPR018303">
    <property type="entry name" value="ATPase_P-typ_P_site"/>
</dbReference>
<dbReference type="OrthoDB" id="3352408at2759"/>
<dbReference type="Pfam" id="PF08282">
    <property type="entry name" value="Hydrolase_3"/>
    <property type="match status" value="1"/>
</dbReference>
<evidence type="ECO:0000256" key="6">
    <source>
        <dbReference type="ARBA" id="ARBA00022842"/>
    </source>
</evidence>
<keyword evidence="7" id="KW-1278">Translocase</keyword>
<dbReference type="InterPro" id="IPR006068">
    <property type="entry name" value="ATPase_P-typ_cation-transptr_C"/>
</dbReference>
<evidence type="ECO:0000256" key="11">
    <source>
        <dbReference type="SAM" id="Phobius"/>
    </source>
</evidence>
<dbReference type="GO" id="GO:0005524">
    <property type="term" value="F:ATP binding"/>
    <property type="evidence" value="ECO:0007669"/>
    <property type="project" value="UniProtKB-KW"/>
</dbReference>
<sequence>MAVTEKYTTSTDPEKALPRADTGSTAVSQSLPFKAHTVASAKVLEALGGNVTKGLTEPEASKRKESYGPNRLKPPKRPSVLKIIARQVGNAMTLILIAAMAVSFGTMDWISGGVIAALVALNVSVGAYTEWQAEKTVANLESVGAPQATVVRTAEGSREATTKIIPVEDVVPGDIVLLKNGDIVPADGRILDGHCSNLECDEAFLTGESLPVAKQFEPIDEEDCPVGDRVCMVFSGSQVTKGRARVVITSTGMGTEIGKIAQALDSKATNKNTGFAAFWWKTKVVLGVAETTPLQIKLNKLAYFLLGWACIIAVIVVASTGFKNVPLSVATYAVAAAVSILPASLIAVVSLTLARASTDLASRNALVRRMDAIEALAGVENVCSDKTGTLTVGRMVVRKFWVPAVDWRANETAPVNTSRGQAYSFETGSDPFYPRGEIRADRTTIQAENTLDLKRPPVRSDTRDSDPDEREIEGQEEVIHVEDLEHNLRDMALCASLCNQATLSRPVDDGGWDANGDPTEVALQVAAHKLGHGKPFLTHAPKHSNRPDSIRSGHSNRPLVAGLRGHFEQIIEHPFDSTVKRMSIAYKFVPEDGQKAHVLCLLKGAVERVFERCVTVQDKPLDEERKKDIMVKVDALAAQGLRVLALCGKRLPAKMADDVKAMPRDAFEADFSFLGLAGIYDPPRKESPGAVADCLRAGITPRMLTGDHPATATAIALNIGILERAYGKDAVMTGQQFDALTEDEIDALPELPLVVARCAPETKVRMVDAIHRRGQSTVMTGDGVNDSPALKRADVGVGMGTGSDVAKQAARIVLSDDNFSTIIRAIRKGRSVFKNLAKFLLYLLSGNLAEIIVLMVGLAFKDENGQAVFPLSPVAALWINTLSAGPPALALGLEPTAVDAMDLPPTAFHQIFTLEFYMDLIFYGFLIGALSLVNFVIVLWGYFPGDLGVLCNEADTAICNPVFQARGTCFSTLVIILMIHALECKHFSKGLWQINLRDNKVLLWCAVVLCLATFPVVYIPTINNEVFLVGSLKWEWGIVFGMILVYLAATELYKWCKRIYARRHDRPPARGPSDKTLRMEPTIRPV</sequence>
<feature type="transmembrane region" description="Helical" evidence="11">
    <location>
        <begin position="920"/>
        <end position="943"/>
    </location>
</feature>
<dbReference type="Proteomes" id="UP000322225">
    <property type="component" value="Chromosome 14"/>
</dbReference>
<dbReference type="PRINTS" id="PR00119">
    <property type="entry name" value="CATATPASE"/>
</dbReference>
<dbReference type="SMART" id="SM00831">
    <property type="entry name" value="Cation_ATPase_N"/>
    <property type="match status" value="1"/>
</dbReference>
<accession>A0A5M6C277</accession>
<keyword evidence="9 11" id="KW-0472">Membrane</keyword>
<evidence type="ECO:0000256" key="3">
    <source>
        <dbReference type="ARBA" id="ARBA00022692"/>
    </source>
</evidence>
<dbReference type="AlphaFoldDB" id="A0A5M6C277"/>
<protein>
    <submittedName>
        <fullName evidence="13">Potassium/sodium efflux P-type ATPase, fungal-type</fullName>
    </submittedName>
</protein>
<comment type="subcellular location">
    <subcellularLocation>
        <location evidence="1">Endomembrane system</location>
        <topology evidence="1">Multi-pass membrane protein</topology>
    </subcellularLocation>
</comment>
<dbReference type="InterPro" id="IPR001757">
    <property type="entry name" value="P_typ_ATPase"/>
</dbReference>
<evidence type="ECO:0000256" key="1">
    <source>
        <dbReference type="ARBA" id="ARBA00004127"/>
    </source>
</evidence>
<evidence type="ECO:0000256" key="5">
    <source>
        <dbReference type="ARBA" id="ARBA00022840"/>
    </source>
</evidence>
<feature type="region of interest" description="Disordered" evidence="10">
    <location>
        <begin position="54"/>
        <end position="74"/>
    </location>
</feature>
<dbReference type="InterPro" id="IPR023214">
    <property type="entry name" value="HAD_sf"/>
</dbReference>
<dbReference type="EMBL" id="CP144064">
    <property type="protein sequence ID" value="WWD22658.1"/>
    <property type="molecule type" value="Genomic_DNA"/>
</dbReference>
<dbReference type="SUPFAM" id="SSF81665">
    <property type="entry name" value="Calcium ATPase, transmembrane domain M"/>
    <property type="match status" value="1"/>
</dbReference>
<feature type="transmembrane region" description="Helical" evidence="11">
    <location>
        <begin position="332"/>
        <end position="354"/>
    </location>
</feature>
<dbReference type="Pfam" id="PF00690">
    <property type="entry name" value="Cation_ATPase_N"/>
    <property type="match status" value="1"/>
</dbReference>
<feature type="transmembrane region" description="Helical" evidence="11">
    <location>
        <begin position="872"/>
        <end position="893"/>
    </location>
</feature>
<dbReference type="InterPro" id="IPR059000">
    <property type="entry name" value="ATPase_P-type_domA"/>
</dbReference>
<feature type="transmembrane region" description="Helical" evidence="11">
    <location>
        <begin position="109"/>
        <end position="128"/>
    </location>
</feature>
<evidence type="ECO:0000256" key="7">
    <source>
        <dbReference type="ARBA" id="ARBA00022967"/>
    </source>
</evidence>
<dbReference type="NCBIfam" id="TIGR01494">
    <property type="entry name" value="ATPase_P-type"/>
    <property type="match status" value="2"/>
</dbReference>
<proteinExistence type="predicted"/>
<feature type="transmembrane region" description="Helical" evidence="11">
    <location>
        <begin position="83"/>
        <end position="103"/>
    </location>
</feature>
<dbReference type="Pfam" id="PF00689">
    <property type="entry name" value="Cation_ATPase_C"/>
    <property type="match status" value="1"/>
</dbReference>
<evidence type="ECO:0000256" key="2">
    <source>
        <dbReference type="ARBA" id="ARBA00022553"/>
    </source>
</evidence>
<dbReference type="PRINTS" id="PR00120">
    <property type="entry name" value="HATPASE"/>
</dbReference>
<organism evidence="13 14">
    <name type="scientific">Kwoniella shandongensis</name>
    <dbReference type="NCBI Taxonomy" id="1734106"/>
    <lineage>
        <taxon>Eukaryota</taxon>
        <taxon>Fungi</taxon>
        <taxon>Dikarya</taxon>
        <taxon>Basidiomycota</taxon>
        <taxon>Agaricomycotina</taxon>
        <taxon>Tremellomycetes</taxon>
        <taxon>Tremellales</taxon>
        <taxon>Cryptococcaceae</taxon>
        <taxon>Kwoniella</taxon>
    </lineage>
</organism>
<feature type="compositionally biased region" description="Polar residues" evidence="10">
    <location>
        <begin position="1"/>
        <end position="11"/>
    </location>
</feature>
<keyword evidence="3 11" id="KW-0812">Transmembrane</keyword>
<dbReference type="FunFam" id="2.70.150.10:FF:000160">
    <property type="entry name" value="Sarcoplasmic/endoplasmic reticulum calcium ATPase 1"/>
    <property type="match status" value="1"/>
</dbReference>
<dbReference type="Pfam" id="PF00122">
    <property type="entry name" value="E1-E2_ATPase"/>
    <property type="match status" value="1"/>
</dbReference>
<reference evidence="13" key="2">
    <citation type="submission" date="2024-01" db="EMBL/GenBank/DDBJ databases">
        <title>Comparative genomics of Cryptococcus and Kwoniella reveals pathogenesis evolution and contrasting modes of karyotype evolution via chromosome fusion or intercentromeric recombination.</title>
        <authorList>
            <person name="Coelho M.A."/>
            <person name="David-Palma M."/>
            <person name="Shea T."/>
            <person name="Bowers K."/>
            <person name="McGinley-Smith S."/>
            <person name="Mohammad A.W."/>
            <person name="Gnirke A."/>
            <person name="Yurkov A.M."/>
            <person name="Nowrousian M."/>
            <person name="Sun S."/>
            <person name="Cuomo C.A."/>
            <person name="Heitman J."/>
        </authorList>
    </citation>
    <scope>NUCLEOTIDE SEQUENCE</scope>
    <source>
        <strain evidence="13">CBS 12478</strain>
    </source>
</reference>
<name>A0A5M6C277_9TREE</name>
<feature type="region of interest" description="Disordered" evidence="10">
    <location>
        <begin position="535"/>
        <end position="554"/>
    </location>
</feature>
<dbReference type="Gene3D" id="2.70.150.10">
    <property type="entry name" value="Calcium-transporting ATPase, cytoplasmic transduction domain A"/>
    <property type="match status" value="1"/>
</dbReference>
<evidence type="ECO:0000256" key="9">
    <source>
        <dbReference type="ARBA" id="ARBA00023136"/>
    </source>
</evidence>
<feature type="transmembrane region" description="Helical" evidence="11">
    <location>
        <begin position="301"/>
        <end position="320"/>
    </location>
</feature>
<dbReference type="SFLD" id="SFLDF00027">
    <property type="entry name" value="p-type_atpase"/>
    <property type="match status" value="1"/>
</dbReference>
<dbReference type="RefSeq" id="XP_031862021.1">
    <property type="nucleotide sequence ID" value="XM_032003608.1"/>
</dbReference>
<dbReference type="SUPFAM" id="SSF56784">
    <property type="entry name" value="HAD-like"/>
    <property type="match status" value="1"/>
</dbReference>